<comment type="caution">
    <text evidence="2">The sequence shown here is derived from an EMBL/GenBank/DDBJ whole genome shotgun (WGS) entry which is preliminary data.</text>
</comment>
<feature type="transmembrane region" description="Helical" evidence="1">
    <location>
        <begin position="201"/>
        <end position="221"/>
    </location>
</feature>
<keyword evidence="3" id="KW-1185">Reference proteome</keyword>
<dbReference type="EMBL" id="JAYKXN010000006">
    <property type="protein sequence ID" value="KAK7280605.1"/>
    <property type="molecule type" value="Genomic_DNA"/>
</dbReference>
<dbReference type="AlphaFoldDB" id="A0AAN9FWM1"/>
<dbReference type="Proteomes" id="UP001359559">
    <property type="component" value="Unassembled WGS sequence"/>
</dbReference>
<evidence type="ECO:0000256" key="1">
    <source>
        <dbReference type="SAM" id="Phobius"/>
    </source>
</evidence>
<evidence type="ECO:0008006" key="4">
    <source>
        <dbReference type="Google" id="ProtNLM"/>
    </source>
</evidence>
<sequence>MLHVVDNHGNNVLHLVGKLGAEARFAAPIHHVLIRSEEQWFKDVEKVVPAAFRTMKNNDGLTPNELFYVEHKDHSEKALSAMNEMANNFLVVGTLIVTLGITAALTIRTNNVTGPTPMFKENTWYIIFTLSVAFGVSLCVLSMIFFTSVLATWKLSSHGFISSRLARMWTGCLLLYASVGVLGVFALISGVVLVFTFFPRWVFIVIAALIGIPFILSFLIYKNSFFMSVRLMLVLSGEVGNIMGIKWTPFTFGYDVM</sequence>
<protein>
    <recommendedName>
        <fullName evidence="4">PGG domain-containing protein</fullName>
    </recommendedName>
</protein>
<gene>
    <name evidence="2" type="ORF">RJT34_25670</name>
</gene>
<organism evidence="2 3">
    <name type="scientific">Clitoria ternatea</name>
    <name type="common">Butterfly pea</name>
    <dbReference type="NCBI Taxonomy" id="43366"/>
    <lineage>
        <taxon>Eukaryota</taxon>
        <taxon>Viridiplantae</taxon>
        <taxon>Streptophyta</taxon>
        <taxon>Embryophyta</taxon>
        <taxon>Tracheophyta</taxon>
        <taxon>Spermatophyta</taxon>
        <taxon>Magnoliopsida</taxon>
        <taxon>eudicotyledons</taxon>
        <taxon>Gunneridae</taxon>
        <taxon>Pentapetalae</taxon>
        <taxon>rosids</taxon>
        <taxon>fabids</taxon>
        <taxon>Fabales</taxon>
        <taxon>Fabaceae</taxon>
        <taxon>Papilionoideae</taxon>
        <taxon>50 kb inversion clade</taxon>
        <taxon>NPAAA clade</taxon>
        <taxon>indigoferoid/millettioid clade</taxon>
        <taxon>Phaseoleae</taxon>
        <taxon>Clitoria</taxon>
    </lineage>
</organism>
<evidence type="ECO:0000313" key="2">
    <source>
        <dbReference type="EMBL" id="KAK7280605.1"/>
    </source>
</evidence>
<reference evidence="2 3" key="1">
    <citation type="submission" date="2024-01" db="EMBL/GenBank/DDBJ databases">
        <title>The genomes of 5 underutilized Papilionoideae crops provide insights into root nodulation and disease resistance.</title>
        <authorList>
            <person name="Yuan L."/>
        </authorList>
    </citation>
    <scope>NUCLEOTIDE SEQUENCE [LARGE SCALE GENOMIC DNA]</scope>
    <source>
        <strain evidence="2">LY-2023</strain>
        <tissue evidence="2">Leaf</tissue>
    </source>
</reference>
<keyword evidence="1" id="KW-0812">Transmembrane</keyword>
<feature type="transmembrane region" description="Helical" evidence="1">
    <location>
        <begin position="125"/>
        <end position="153"/>
    </location>
</feature>
<dbReference type="GO" id="GO:0016020">
    <property type="term" value="C:membrane"/>
    <property type="evidence" value="ECO:0007669"/>
    <property type="project" value="TreeGrafter"/>
</dbReference>
<proteinExistence type="predicted"/>
<feature type="transmembrane region" description="Helical" evidence="1">
    <location>
        <begin position="85"/>
        <end position="105"/>
    </location>
</feature>
<keyword evidence="1" id="KW-0472">Membrane</keyword>
<accession>A0AAN9FWM1</accession>
<dbReference type="PANTHER" id="PTHR24177:SF473">
    <property type="entry name" value="PROTEIN, PUTATIVE-RELATED"/>
    <property type="match status" value="1"/>
</dbReference>
<feature type="transmembrane region" description="Helical" evidence="1">
    <location>
        <begin position="173"/>
        <end position="195"/>
    </location>
</feature>
<evidence type="ECO:0000313" key="3">
    <source>
        <dbReference type="Proteomes" id="UP001359559"/>
    </source>
</evidence>
<keyword evidence="1" id="KW-1133">Transmembrane helix</keyword>
<name>A0AAN9FWM1_CLITE</name>
<dbReference type="PANTHER" id="PTHR24177">
    <property type="entry name" value="CASKIN"/>
    <property type="match status" value="1"/>
</dbReference>